<feature type="domain" description="Leucine-rich repeat-containing N-terminal plant-type" evidence="5">
    <location>
        <begin position="43"/>
        <end position="83"/>
    </location>
</feature>
<protein>
    <submittedName>
        <fullName evidence="6">LRR domain containing protein</fullName>
    </submittedName>
</protein>
<gene>
    <name evidence="6" type="ORF">TorRG33x02_335690</name>
</gene>
<dbReference type="OrthoDB" id="687555at2759"/>
<proteinExistence type="predicted"/>
<name>A0A2P5B105_TREOI</name>
<keyword evidence="4" id="KW-0812">Transmembrane</keyword>
<keyword evidence="7" id="KW-1185">Reference proteome</keyword>
<evidence type="ECO:0000256" key="3">
    <source>
        <dbReference type="ARBA" id="ARBA00022737"/>
    </source>
</evidence>
<dbReference type="Pfam" id="PF08263">
    <property type="entry name" value="LRRNT_2"/>
    <property type="match status" value="1"/>
</dbReference>
<feature type="transmembrane region" description="Helical" evidence="4">
    <location>
        <begin position="12"/>
        <end position="30"/>
    </location>
</feature>
<dbReference type="AlphaFoldDB" id="A0A2P5B105"/>
<dbReference type="Proteomes" id="UP000237000">
    <property type="component" value="Unassembled WGS sequence"/>
</dbReference>
<dbReference type="EMBL" id="JXTC01000636">
    <property type="protein sequence ID" value="PON42464.1"/>
    <property type="molecule type" value="Genomic_DNA"/>
</dbReference>
<evidence type="ECO:0000313" key="7">
    <source>
        <dbReference type="Proteomes" id="UP000237000"/>
    </source>
</evidence>
<evidence type="ECO:0000256" key="2">
    <source>
        <dbReference type="ARBA" id="ARBA00022729"/>
    </source>
</evidence>
<dbReference type="InterPro" id="IPR032675">
    <property type="entry name" value="LRR_dom_sf"/>
</dbReference>
<dbReference type="STRING" id="63057.A0A2P5B105"/>
<evidence type="ECO:0000256" key="4">
    <source>
        <dbReference type="SAM" id="Phobius"/>
    </source>
</evidence>
<organism evidence="6 7">
    <name type="scientific">Trema orientale</name>
    <name type="common">Charcoal tree</name>
    <name type="synonym">Celtis orientalis</name>
    <dbReference type="NCBI Taxonomy" id="63057"/>
    <lineage>
        <taxon>Eukaryota</taxon>
        <taxon>Viridiplantae</taxon>
        <taxon>Streptophyta</taxon>
        <taxon>Embryophyta</taxon>
        <taxon>Tracheophyta</taxon>
        <taxon>Spermatophyta</taxon>
        <taxon>Magnoliopsida</taxon>
        <taxon>eudicotyledons</taxon>
        <taxon>Gunneridae</taxon>
        <taxon>Pentapetalae</taxon>
        <taxon>rosids</taxon>
        <taxon>fabids</taxon>
        <taxon>Rosales</taxon>
        <taxon>Cannabaceae</taxon>
        <taxon>Trema</taxon>
    </lineage>
</organism>
<dbReference type="PANTHER" id="PTHR48060">
    <property type="entry name" value="DNA DAMAGE-REPAIR/TOLERATION PROTEIN DRT100"/>
    <property type="match status" value="1"/>
</dbReference>
<keyword evidence="4" id="KW-1133">Transmembrane helix</keyword>
<comment type="caution">
    <text evidence="6">The sequence shown here is derived from an EMBL/GenBank/DDBJ whole genome shotgun (WGS) entry which is preliminary data.</text>
</comment>
<accession>A0A2P5B105</accession>
<dbReference type="InterPro" id="IPR053211">
    <property type="entry name" value="DNA_repair-toleration"/>
</dbReference>
<dbReference type="SUPFAM" id="SSF52058">
    <property type="entry name" value="L domain-like"/>
    <property type="match status" value="1"/>
</dbReference>
<reference evidence="7" key="1">
    <citation type="submission" date="2016-06" db="EMBL/GenBank/DDBJ databases">
        <title>Parallel loss of symbiosis genes in relatives of nitrogen-fixing non-legume Parasponia.</title>
        <authorList>
            <person name="Van Velzen R."/>
            <person name="Holmer R."/>
            <person name="Bu F."/>
            <person name="Rutten L."/>
            <person name="Van Zeijl A."/>
            <person name="Liu W."/>
            <person name="Santuari L."/>
            <person name="Cao Q."/>
            <person name="Sharma T."/>
            <person name="Shen D."/>
            <person name="Roswanjaya Y."/>
            <person name="Wardhani T."/>
            <person name="Kalhor M.S."/>
            <person name="Jansen J."/>
            <person name="Van den Hoogen J."/>
            <person name="Gungor B."/>
            <person name="Hartog M."/>
            <person name="Hontelez J."/>
            <person name="Verver J."/>
            <person name="Yang W.-C."/>
            <person name="Schijlen E."/>
            <person name="Repin R."/>
            <person name="Schilthuizen M."/>
            <person name="Schranz E."/>
            <person name="Heidstra R."/>
            <person name="Miyata K."/>
            <person name="Fedorova E."/>
            <person name="Kohlen W."/>
            <person name="Bisseling T."/>
            <person name="Smit S."/>
            <person name="Geurts R."/>
        </authorList>
    </citation>
    <scope>NUCLEOTIDE SEQUENCE [LARGE SCALE GENOMIC DNA]</scope>
    <source>
        <strain evidence="7">cv. RG33-2</strain>
    </source>
</reference>
<evidence type="ECO:0000256" key="1">
    <source>
        <dbReference type="ARBA" id="ARBA00022614"/>
    </source>
</evidence>
<sequence>MELQNPTNCSAFWSIMCLHVILIFSMNLLLQATSITASALGNETDRFALLKFKDSISNDPHGVLRSWNDSNVNFCYWPGIACSRRHQRVTSFNLTDYNLQGTISPYIGNLSFLRIIYLVNN</sequence>
<keyword evidence="1" id="KW-0433">Leucine-rich repeat</keyword>
<feature type="non-terminal residue" evidence="6">
    <location>
        <position position="121"/>
    </location>
</feature>
<evidence type="ECO:0000259" key="5">
    <source>
        <dbReference type="Pfam" id="PF08263"/>
    </source>
</evidence>
<dbReference type="Gene3D" id="3.80.10.10">
    <property type="entry name" value="Ribonuclease Inhibitor"/>
    <property type="match status" value="1"/>
</dbReference>
<evidence type="ECO:0000313" key="6">
    <source>
        <dbReference type="EMBL" id="PON42464.1"/>
    </source>
</evidence>
<keyword evidence="2" id="KW-0732">Signal</keyword>
<keyword evidence="3" id="KW-0677">Repeat</keyword>
<keyword evidence="4" id="KW-0472">Membrane</keyword>
<dbReference type="PANTHER" id="PTHR48060:SF21">
    <property type="entry name" value="L DOMAIN-LIKE PROTEIN"/>
    <property type="match status" value="1"/>
</dbReference>
<dbReference type="InParanoid" id="A0A2P5B105"/>
<dbReference type="InterPro" id="IPR013210">
    <property type="entry name" value="LRR_N_plant-typ"/>
</dbReference>